<evidence type="ECO:0000313" key="6">
    <source>
        <dbReference type="Proteomes" id="UP000800200"/>
    </source>
</evidence>
<proteinExistence type="inferred from homology"/>
<dbReference type="AlphaFoldDB" id="A0A6A6EL07"/>
<feature type="domain" description="Gfo/Idh/MocA-like oxidoreductase N-terminal" evidence="3">
    <location>
        <begin position="55"/>
        <end position="139"/>
    </location>
</feature>
<dbReference type="PANTHER" id="PTHR43818:SF11">
    <property type="entry name" value="BCDNA.GH03377"/>
    <property type="match status" value="1"/>
</dbReference>
<evidence type="ECO:0000259" key="4">
    <source>
        <dbReference type="Pfam" id="PF22725"/>
    </source>
</evidence>
<dbReference type="InterPro" id="IPR055170">
    <property type="entry name" value="GFO_IDH_MocA-like_dom"/>
</dbReference>
<dbReference type="InterPro" id="IPR036291">
    <property type="entry name" value="NAD(P)-bd_dom_sf"/>
</dbReference>
<dbReference type="EMBL" id="ML994616">
    <property type="protein sequence ID" value="KAF2191622.1"/>
    <property type="molecule type" value="Genomic_DNA"/>
</dbReference>
<protein>
    <recommendedName>
        <fullName evidence="7">NAD(P)-binding protein</fullName>
    </recommendedName>
</protein>
<evidence type="ECO:0008006" key="7">
    <source>
        <dbReference type="Google" id="ProtNLM"/>
    </source>
</evidence>
<evidence type="ECO:0000256" key="1">
    <source>
        <dbReference type="ARBA" id="ARBA00010928"/>
    </source>
</evidence>
<dbReference type="PANTHER" id="PTHR43818">
    <property type="entry name" value="BCDNA.GH03377"/>
    <property type="match status" value="1"/>
</dbReference>
<evidence type="ECO:0000313" key="5">
    <source>
        <dbReference type="EMBL" id="KAF2191622.1"/>
    </source>
</evidence>
<gene>
    <name evidence="5" type="ORF">K469DRAFT_718654</name>
</gene>
<evidence type="ECO:0000256" key="2">
    <source>
        <dbReference type="ARBA" id="ARBA00023002"/>
    </source>
</evidence>
<dbReference type="OrthoDB" id="64915at2759"/>
<organism evidence="5 6">
    <name type="scientific">Zopfia rhizophila CBS 207.26</name>
    <dbReference type="NCBI Taxonomy" id="1314779"/>
    <lineage>
        <taxon>Eukaryota</taxon>
        <taxon>Fungi</taxon>
        <taxon>Dikarya</taxon>
        <taxon>Ascomycota</taxon>
        <taxon>Pezizomycotina</taxon>
        <taxon>Dothideomycetes</taxon>
        <taxon>Dothideomycetes incertae sedis</taxon>
        <taxon>Zopfiaceae</taxon>
        <taxon>Zopfia</taxon>
    </lineage>
</organism>
<dbReference type="GO" id="GO:0016491">
    <property type="term" value="F:oxidoreductase activity"/>
    <property type="evidence" value="ECO:0007669"/>
    <property type="project" value="UniProtKB-KW"/>
</dbReference>
<dbReference type="Pfam" id="PF22725">
    <property type="entry name" value="GFO_IDH_MocA_C3"/>
    <property type="match status" value="1"/>
</dbReference>
<dbReference type="Proteomes" id="UP000800200">
    <property type="component" value="Unassembled WGS sequence"/>
</dbReference>
<keyword evidence="2" id="KW-0560">Oxidoreductase</keyword>
<dbReference type="InterPro" id="IPR000683">
    <property type="entry name" value="Gfo/Idh/MocA-like_OxRdtase_N"/>
</dbReference>
<name>A0A6A6EL07_9PEZI</name>
<feature type="domain" description="GFO/IDH/MocA-like oxidoreductase" evidence="4">
    <location>
        <begin position="154"/>
        <end position="290"/>
    </location>
</feature>
<dbReference type="InterPro" id="IPR050463">
    <property type="entry name" value="Gfo/Idh/MocA_oxidrdct_glycsds"/>
</dbReference>
<keyword evidence="6" id="KW-1185">Reference proteome</keyword>
<dbReference type="Gene3D" id="3.30.360.10">
    <property type="entry name" value="Dihydrodipicolinate Reductase, domain 2"/>
    <property type="match status" value="1"/>
</dbReference>
<accession>A0A6A6EL07</accession>
<comment type="similarity">
    <text evidence="1">Belongs to the Gfo/Idh/MocA family.</text>
</comment>
<reference evidence="5" key="1">
    <citation type="journal article" date="2020" name="Stud. Mycol.">
        <title>101 Dothideomycetes genomes: a test case for predicting lifestyles and emergence of pathogens.</title>
        <authorList>
            <person name="Haridas S."/>
            <person name="Albert R."/>
            <person name="Binder M."/>
            <person name="Bloem J."/>
            <person name="Labutti K."/>
            <person name="Salamov A."/>
            <person name="Andreopoulos B."/>
            <person name="Baker S."/>
            <person name="Barry K."/>
            <person name="Bills G."/>
            <person name="Bluhm B."/>
            <person name="Cannon C."/>
            <person name="Castanera R."/>
            <person name="Culley D."/>
            <person name="Daum C."/>
            <person name="Ezra D."/>
            <person name="Gonzalez J."/>
            <person name="Henrissat B."/>
            <person name="Kuo A."/>
            <person name="Liang C."/>
            <person name="Lipzen A."/>
            <person name="Lutzoni F."/>
            <person name="Magnuson J."/>
            <person name="Mondo S."/>
            <person name="Nolan M."/>
            <person name="Ohm R."/>
            <person name="Pangilinan J."/>
            <person name="Park H.-J."/>
            <person name="Ramirez L."/>
            <person name="Alfaro M."/>
            <person name="Sun H."/>
            <person name="Tritt A."/>
            <person name="Yoshinaga Y."/>
            <person name="Zwiers L.-H."/>
            <person name="Turgeon B."/>
            <person name="Goodwin S."/>
            <person name="Spatafora J."/>
            <person name="Crous P."/>
            <person name="Grigoriev I."/>
        </authorList>
    </citation>
    <scope>NUCLEOTIDE SEQUENCE</scope>
    <source>
        <strain evidence="5">CBS 207.26</strain>
    </source>
</reference>
<dbReference type="Pfam" id="PF01408">
    <property type="entry name" value="GFO_IDH_MocA"/>
    <property type="match status" value="1"/>
</dbReference>
<dbReference type="SUPFAM" id="SSF55347">
    <property type="entry name" value="Glyceraldehyde-3-phosphate dehydrogenase-like, C-terminal domain"/>
    <property type="match status" value="1"/>
</dbReference>
<dbReference type="Gene3D" id="3.40.50.720">
    <property type="entry name" value="NAD(P)-binding Rossmann-like Domain"/>
    <property type="match status" value="1"/>
</dbReference>
<sequence>MTEQPKIHNVGIIMNGVTGRMGTNQHLVQSICAIRKEGGIKTADGEIIMPDPILVGRNSLKLRELCHTHGITRASTDLDACLDDPQSIIYFDAQTTGRRAEAVKKAIAKGKHVYCEKPTAVSSEQAYDLYKAAKAAGVKNGVVQDKLWLPGLVKLKTLIESGFFGDILSVRGEFGYWVFDGKGQVAPQRPSWNYRKEDDGGIISDMLCHWQYIIQNLFGEIQSVTCLGATHVKERVDEQGNTYRCTADDSAYATFQLHNGVIVHFNSSWAVRVRRDDLLTIQVDGTKGSAVAAPDVEPRCRLRHQVRRRLDTRPGLPGLRQCLQGAVGDVSAACGQGRAVEAYITGGREGRAACGTGYAELGEEGVGGRPSAGGMIGRISWIPDNPLLNLSVPSREVTQGNQKSKCNPAIENCSIVSVVIPL</sequence>
<dbReference type="SUPFAM" id="SSF51735">
    <property type="entry name" value="NAD(P)-binding Rossmann-fold domains"/>
    <property type="match status" value="1"/>
</dbReference>
<dbReference type="GO" id="GO:0000166">
    <property type="term" value="F:nucleotide binding"/>
    <property type="evidence" value="ECO:0007669"/>
    <property type="project" value="InterPro"/>
</dbReference>
<evidence type="ECO:0000259" key="3">
    <source>
        <dbReference type="Pfam" id="PF01408"/>
    </source>
</evidence>